<sequence>MTNPLHLALSHAEHAQALSIRESVVPPLHRRATQRVREIVTWSTWWRVVDPLQTKLTGQQWSPL</sequence>
<protein>
    <submittedName>
        <fullName evidence="1">Uncharacterized protein</fullName>
    </submittedName>
</protein>
<dbReference type="AlphaFoldDB" id="A0A0F9SP81"/>
<gene>
    <name evidence="1" type="ORF">LCGC14_0827930</name>
</gene>
<name>A0A0F9SP81_9ZZZZ</name>
<proteinExistence type="predicted"/>
<dbReference type="EMBL" id="LAZR01002361">
    <property type="protein sequence ID" value="KKN31043.1"/>
    <property type="molecule type" value="Genomic_DNA"/>
</dbReference>
<reference evidence="1" key="1">
    <citation type="journal article" date="2015" name="Nature">
        <title>Complex archaea that bridge the gap between prokaryotes and eukaryotes.</title>
        <authorList>
            <person name="Spang A."/>
            <person name="Saw J.H."/>
            <person name="Jorgensen S.L."/>
            <person name="Zaremba-Niedzwiedzka K."/>
            <person name="Martijn J."/>
            <person name="Lind A.E."/>
            <person name="van Eijk R."/>
            <person name="Schleper C."/>
            <person name="Guy L."/>
            <person name="Ettema T.J."/>
        </authorList>
    </citation>
    <scope>NUCLEOTIDE SEQUENCE</scope>
</reference>
<accession>A0A0F9SP81</accession>
<comment type="caution">
    <text evidence="1">The sequence shown here is derived from an EMBL/GenBank/DDBJ whole genome shotgun (WGS) entry which is preliminary data.</text>
</comment>
<organism evidence="1">
    <name type="scientific">marine sediment metagenome</name>
    <dbReference type="NCBI Taxonomy" id="412755"/>
    <lineage>
        <taxon>unclassified sequences</taxon>
        <taxon>metagenomes</taxon>
        <taxon>ecological metagenomes</taxon>
    </lineage>
</organism>
<evidence type="ECO:0000313" key="1">
    <source>
        <dbReference type="EMBL" id="KKN31043.1"/>
    </source>
</evidence>